<organism evidence="6 7">
    <name type="scientific">Enterococcus ureilyticus</name>
    <dbReference type="NCBI Taxonomy" id="1131292"/>
    <lineage>
        <taxon>Bacteria</taxon>
        <taxon>Bacillati</taxon>
        <taxon>Bacillota</taxon>
        <taxon>Bacilli</taxon>
        <taxon>Lactobacillales</taxon>
        <taxon>Enterococcaceae</taxon>
        <taxon>Enterococcus</taxon>
    </lineage>
</organism>
<protein>
    <recommendedName>
        <fullName evidence="5">OmpR/PhoB-type domain-containing protein</fullName>
    </recommendedName>
</protein>
<evidence type="ECO:0000313" key="7">
    <source>
        <dbReference type="Proteomes" id="UP000094469"/>
    </source>
</evidence>
<dbReference type="CDD" id="cd00383">
    <property type="entry name" value="trans_reg_C"/>
    <property type="match status" value="1"/>
</dbReference>
<dbReference type="InterPro" id="IPR036388">
    <property type="entry name" value="WH-like_DNA-bd_sf"/>
</dbReference>
<feature type="DNA-binding region" description="OmpR/PhoB-type" evidence="4">
    <location>
        <begin position="131"/>
        <end position="231"/>
    </location>
</feature>
<evidence type="ECO:0000256" key="1">
    <source>
        <dbReference type="ARBA" id="ARBA00023015"/>
    </source>
</evidence>
<evidence type="ECO:0000256" key="4">
    <source>
        <dbReference type="PROSITE-ProRule" id="PRU01091"/>
    </source>
</evidence>
<dbReference type="Proteomes" id="UP000094469">
    <property type="component" value="Unassembled WGS sequence"/>
</dbReference>
<evidence type="ECO:0000313" key="6">
    <source>
        <dbReference type="EMBL" id="OEG20152.1"/>
    </source>
</evidence>
<dbReference type="EMBL" id="MIKC01000042">
    <property type="protein sequence ID" value="OEG20152.1"/>
    <property type="molecule type" value="Genomic_DNA"/>
</dbReference>
<keyword evidence="7" id="KW-1185">Reference proteome</keyword>
<gene>
    <name evidence="6" type="ORF">BCR24_09525</name>
</gene>
<dbReference type="SMART" id="SM00862">
    <property type="entry name" value="Trans_reg_C"/>
    <property type="match status" value="1"/>
</dbReference>
<comment type="caution">
    <text evidence="6">The sequence shown here is derived from an EMBL/GenBank/DDBJ whole genome shotgun (WGS) entry which is preliminary data.</text>
</comment>
<sequence length="231" mass="26486">MYKIGEIVTSKEELASYISSLENAGHTIIDCKNKKILSELDIILIQENTPNDLKVICEQIWEVKSQTNAPLWILSTHFIQINRLIYLQLGADLIIDLNQEQPDSFILQMENTIKRLKKNNGSASSTDDASESSKSNSRIELFPDSLRVTIGDQKEIQLTPLEFLALSVLVENTGKLVTYEDLFQAIWKNNDKEKAYRLNNLIFHLRKKIEVDTKNPIFIKTIRSRGYMVSI</sequence>
<dbReference type="STRING" id="1131292.BCR24_09525"/>
<keyword evidence="1" id="KW-0805">Transcription regulation</keyword>
<keyword evidence="3" id="KW-0804">Transcription</keyword>
<dbReference type="GO" id="GO:0006355">
    <property type="term" value="P:regulation of DNA-templated transcription"/>
    <property type="evidence" value="ECO:0007669"/>
    <property type="project" value="InterPro"/>
</dbReference>
<name>A0A1E5H5J6_9ENTE</name>
<evidence type="ECO:0000256" key="3">
    <source>
        <dbReference type="ARBA" id="ARBA00023163"/>
    </source>
</evidence>
<proteinExistence type="predicted"/>
<dbReference type="Pfam" id="PF00486">
    <property type="entry name" value="Trans_reg_C"/>
    <property type="match status" value="1"/>
</dbReference>
<reference evidence="7" key="1">
    <citation type="submission" date="2016-09" db="EMBL/GenBank/DDBJ databases">
        <authorList>
            <person name="Gulvik C.A."/>
        </authorList>
    </citation>
    <scope>NUCLEOTIDE SEQUENCE [LARGE SCALE GENOMIC DNA]</scope>
    <source>
        <strain evidence="7">LMG 26676</strain>
    </source>
</reference>
<dbReference type="GO" id="GO:0003677">
    <property type="term" value="F:DNA binding"/>
    <property type="evidence" value="ECO:0007669"/>
    <property type="project" value="UniProtKB-UniRule"/>
</dbReference>
<accession>A0A1E5H5J6</accession>
<keyword evidence="2 4" id="KW-0238">DNA-binding</keyword>
<evidence type="ECO:0000259" key="5">
    <source>
        <dbReference type="PROSITE" id="PS51755"/>
    </source>
</evidence>
<dbReference type="PROSITE" id="PS51755">
    <property type="entry name" value="OMPR_PHOB"/>
    <property type="match status" value="1"/>
</dbReference>
<dbReference type="InterPro" id="IPR001867">
    <property type="entry name" value="OmpR/PhoB-type_DNA-bd"/>
</dbReference>
<dbReference type="Gene3D" id="1.10.10.10">
    <property type="entry name" value="Winged helix-like DNA-binding domain superfamily/Winged helix DNA-binding domain"/>
    <property type="match status" value="1"/>
</dbReference>
<dbReference type="SUPFAM" id="SSF46894">
    <property type="entry name" value="C-terminal effector domain of the bipartite response regulators"/>
    <property type="match status" value="1"/>
</dbReference>
<evidence type="ECO:0000256" key="2">
    <source>
        <dbReference type="ARBA" id="ARBA00023125"/>
    </source>
</evidence>
<dbReference type="GO" id="GO:0000160">
    <property type="term" value="P:phosphorelay signal transduction system"/>
    <property type="evidence" value="ECO:0007669"/>
    <property type="project" value="InterPro"/>
</dbReference>
<dbReference type="RefSeq" id="WP_069641470.1">
    <property type="nucleotide sequence ID" value="NZ_JAFBEZ010000008.1"/>
</dbReference>
<dbReference type="InterPro" id="IPR016032">
    <property type="entry name" value="Sig_transdc_resp-reg_C-effctor"/>
</dbReference>
<feature type="domain" description="OmpR/PhoB-type" evidence="5">
    <location>
        <begin position="131"/>
        <end position="231"/>
    </location>
</feature>
<dbReference type="AlphaFoldDB" id="A0A1E5H5J6"/>